<dbReference type="CDD" id="cd03467">
    <property type="entry name" value="Rieske"/>
    <property type="match status" value="1"/>
</dbReference>
<dbReference type="InterPro" id="IPR036922">
    <property type="entry name" value="Rieske_2Fe-2S_sf"/>
</dbReference>
<proteinExistence type="inferred from homology"/>
<dbReference type="PANTHER" id="PTHR21496">
    <property type="entry name" value="FERREDOXIN-RELATED"/>
    <property type="match status" value="1"/>
</dbReference>
<dbReference type="EMBL" id="JAOEGN010000016">
    <property type="protein sequence ID" value="MCU0105531.1"/>
    <property type="molecule type" value="Genomic_DNA"/>
</dbReference>
<keyword evidence="1" id="KW-0001">2Fe-2S</keyword>
<keyword evidence="9" id="KW-1185">Reference proteome</keyword>
<organism evidence="8 9">
    <name type="scientific">Paracholeplasma vituli</name>
    <dbReference type="NCBI Taxonomy" id="69473"/>
    <lineage>
        <taxon>Bacteria</taxon>
        <taxon>Bacillati</taxon>
        <taxon>Mycoplasmatota</taxon>
        <taxon>Mollicutes</taxon>
        <taxon>Acholeplasmatales</taxon>
        <taxon>Acholeplasmataceae</taxon>
        <taxon>Paracholeplasma</taxon>
    </lineage>
</organism>
<reference evidence="9" key="1">
    <citation type="submission" date="2023-07" db="EMBL/GenBank/DDBJ databases">
        <title>Novel Mycoplasma species identified in domestic and wild animals.</title>
        <authorList>
            <person name="Volokhov D.V."/>
            <person name="Furtak V.A."/>
            <person name="Zagorodnyaya T.A."/>
        </authorList>
    </citation>
    <scope>NUCLEOTIDE SEQUENCE [LARGE SCALE GENOMIC DNA]</scope>
    <source>
        <strain evidence="9">92-19</strain>
    </source>
</reference>
<dbReference type="InterPro" id="IPR017941">
    <property type="entry name" value="Rieske_2Fe-2S"/>
</dbReference>
<evidence type="ECO:0000313" key="8">
    <source>
        <dbReference type="EMBL" id="MCU0105531.1"/>
    </source>
</evidence>
<feature type="domain" description="Rieske" evidence="7">
    <location>
        <begin position="3"/>
        <end position="107"/>
    </location>
</feature>
<dbReference type="Gene3D" id="2.102.10.10">
    <property type="entry name" value="Rieske [2Fe-2S] iron-sulphur domain"/>
    <property type="match status" value="1"/>
</dbReference>
<evidence type="ECO:0000256" key="4">
    <source>
        <dbReference type="ARBA" id="ARBA00023014"/>
    </source>
</evidence>
<keyword evidence="4" id="KW-0411">Iron-sulfur</keyword>
<sequence length="109" mass="12241">MLQYACELSVLKEALKLRIMIDQEAILFLYQNGTVYAIKDRCPHLGVSLVQGKYDPEGGTVTCRGHGAKINIKTGTIEEKAHFAFFKLPTKSTTTYTTKIVDNQVFIEK</sequence>
<evidence type="ECO:0000259" key="7">
    <source>
        <dbReference type="PROSITE" id="PS51296"/>
    </source>
</evidence>
<keyword evidence="2" id="KW-0479">Metal-binding</keyword>
<comment type="caution">
    <text evidence="8">The sequence shown here is derived from an EMBL/GenBank/DDBJ whole genome shotgun (WGS) entry which is preliminary data.</text>
</comment>
<dbReference type="Proteomes" id="UP001209076">
    <property type="component" value="Unassembled WGS sequence"/>
</dbReference>
<evidence type="ECO:0000256" key="1">
    <source>
        <dbReference type="ARBA" id="ARBA00022714"/>
    </source>
</evidence>
<dbReference type="PROSITE" id="PS51296">
    <property type="entry name" value="RIESKE"/>
    <property type="match status" value="1"/>
</dbReference>
<name>A0ABT2PX53_9MOLU</name>
<dbReference type="Pfam" id="PF00355">
    <property type="entry name" value="Rieske"/>
    <property type="match status" value="1"/>
</dbReference>
<evidence type="ECO:0000256" key="2">
    <source>
        <dbReference type="ARBA" id="ARBA00022723"/>
    </source>
</evidence>
<gene>
    <name evidence="8" type="ORF">N7603_07650</name>
</gene>
<keyword evidence="3" id="KW-0408">Iron</keyword>
<evidence type="ECO:0000256" key="5">
    <source>
        <dbReference type="ARBA" id="ARBA00034078"/>
    </source>
</evidence>
<evidence type="ECO:0000313" key="9">
    <source>
        <dbReference type="Proteomes" id="UP001209076"/>
    </source>
</evidence>
<evidence type="ECO:0000256" key="3">
    <source>
        <dbReference type="ARBA" id="ARBA00023004"/>
    </source>
</evidence>
<accession>A0ABT2PX53</accession>
<protein>
    <submittedName>
        <fullName evidence="8">Rieske (2Fe-2S) protein</fullName>
    </submittedName>
</protein>
<dbReference type="SUPFAM" id="SSF50022">
    <property type="entry name" value="ISP domain"/>
    <property type="match status" value="1"/>
</dbReference>
<dbReference type="RefSeq" id="WP_262096846.1">
    <property type="nucleotide sequence ID" value="NZ_JAOEGN010000016.1"/>
</dbReference>
<comment type="similarity">
    <text evidence="6">Belongs to the bacterial ring-hydroxylating dioxygenase ferredoxin component family.</text>
</comment>
<comment type="cofactor">
    <cofactor evidence="5">
        <name>[2Fe-2S] cluster</name>
        <dbReference type="ChEBI" id="CHEBI:190135"/>
    </cofactor>
</comment>
<dbReference type="PANTHER" id="PTHR21496:SF0">
    <property type="entry name" value="RIESKE DOMAIN-CONTAINING PROTEIN"/>
    <property type="match status" value="1"/>
</dbReference>
<evidence type="ECO:0000256" key="6">
    <source>
        <dbReference type="ARBA" id="ARBA00038001"/>
    </source>
</evidence>